<dbReference type="OMA" id="RERWVIF"/>
<evidence type="ECO:0000313" key="1">
    <source>
        <dbReference type="EMBL" id="AMJ77938.1"/>
    </source>
</evidence>
<dbReference type="RefSeq" id="WP_012517786.1">
    <property type="nucleotide sequence ID" value="NZ_CAKMLI010000034.1"/>
</dbReference>
<reference evidence="1 2" key="1">
    <citation type="submission" date="2015-12" db="EMBL/GenBank/DDBJ databases">
        <title>Intraspecies pangenome expansion in the marine bacterium Alteromonas.</title>
        <authorList>
            <person name="Lopez-Perez M."/>
            <person name="Rodriguez-Valera F."/>
        </authorList>
    </citation>
    <scope>NUCLEOTIDE SEQUENCE [LARGE SCALE GENOMIC DNA]</scope>
    <source>
        <strain evidence="1 2">UM8</strain>
    </source>
</reference>
<organism evidence="1 2">
    <name type="scientific">Alteromonas mediterranea</name>
    <dbReference type="NCBI Taxonomy" id="314275"/>
    <lineage>
        <taxon>Bacteria</taxon>
        <taxon>Pseudomonadati</taxon>
        <taxon>Pseudomonadota</taxon>
        <taxon>Gammaproteobacteria</taxon>
        <taxon>Alteromonadales</taxon>
        <taxon>Alteromonadaceae</taxon>
        <taxon>Alteromonas/Salinimonas group</taxon>
        <taxon>Alteromonas</taxon>
    </lineage>
</organism>
<sequence>MVGSQHQYRFFNVNNVLFDIPSNVYDDRTVDEWFDEIVKEGRKRERWVIFSIPDKNLTVTHTAAKQLCTRLPFLKSYGCLGFLLLATHTNAKIFQHSLKATPSNFDMKVSESMETLCRSAELMLGSENELNIFNRFGTR</sequence>
<dbReference type="Proteomes" id="UP000061468">
    <property type="component" value="Chromosome"/>
</dbReference>
<dbReference type="AlphaFoldDB" id="A0AAC8XI87"/>
<accession>A0AAC8XI87</accession>
<evidence type="ECO:0000313" key="2">
    <source>
        <dbReference type="Proteomes" id="UP000061468"/>
    </source>
</evidence>
<name>A0AAC8XI87_9ALTE</name>
<gene>
    <name evidence="1" type="ORF">AV942_06225</name>
</gene>
<proteinExistence type="predicted"/>
<protein>
    <submittedName>
        <fullName evidence="1">Uncharacterized protein</fullName>
    </submittedName>
</protein>
<dbReference type="EMBL" id="CP013928">
    <property type="protein sequence ID" value="AMJ77938.1"/>
    <property type="molecule type" value="Genomic_DNA"/>
</dbReference>